<evidence type="ECO:0000313" key="2">
    <source>
        <dbReference type="Ensembl" id="ENSGALP00010043986.1"/>
    </source>
</evidence>
<reference evidence="2" key="3">
    <citation type="submission" date="2025-09" db="UniProtKB">
        <authorList>
            <consortium name="Ensembl"/>
        </authorList>
    </citation>
    <scope>IDENTIFICATION</scope>
    <source>
        <strain evidence="2">broiler</strain>
    </source>
</reference>
<evidence type="ECO:0000256" key="1">
    <source>
        <dbReference type="SAM" id="MobiDB-lite"/>
    </source>
</evidence>
<feature type="region of interest" description="Disordered" evidence="1">
    <location>
        <begin position="1"/>
        <end position="20"/>
    </location>
</feature>
<accession>A0A8V1AIL3</accession>
<protein>
    <submittedName>
        <fullName evidence="2">Uncharacterized protein</fullName>
    </submittedName>
</protein>
<proteinExistence type="predicted"/>
<reference evidence="2" key="2">
    <citation type="submission" date="2025-08" db="UniProtKB">
        <authorList>
            <consortium name="Ensembl"/>
        </authorList>
    </citation>
    <scope>IDENTIFICATION</scope>
    <source>
        <strain evidence="2">broiler</strain>
    </source>
</reference>
<evidence type="ECO:0000313" key="3">
    <source>
        <dbReference type="Proteomes" id="UP000000539"/>
    </source>
</evidence>
<keyword evidence="3" id="KW-1185">Reference proteome</keyword>
<reference evidence="2" key="1">
    <citation type="submission" date="2020-11" db="EMBL/GenBank/DDBJ databases">
        <title>Gallus gallus (Chicken) genome, bGalGal1, GRCg7b, maternal haplotype autosomes + Z &amp; W.</title>
        <authorList>
            <person name="Warren W."/>
            <person name="Formenti G."/>
            <person name="Fedrigo O."/>
            <person name="Haase B."/>
            <person name="Mountcastle J."/>
            <person name="Balacco J."/>
            <person name="Tracey A."/>
            <person name="Schneider V."/>
            <person name="Okimoto R."/>
            <person name="Cheng H."/>
            <person name="Hawken R."/>
            <person name="Howe K."/>
            <person name="Jarvis E.D."/>
        </authorList>
    </citation>
    <scope>NUCLEOTIDE SEQUENCE [LARGE SCALE GENOMIC DNA]</scope>
    <source>
        <strain evidence="2">Broiler</strain>
    </source>
</reference>
<name>A0A8V1AIL3_CHICK</name>
<dbReference type="Ensembl" id="ENSGALT00010071295.1">
    <property type="protein sequence ID" value="ENSGALP00010043986.1"/>
    <property type="gene ID" value="ENSGALG00010029488.1"/>
</dbReference>
<dbReference type="Proteomes" id="UP000000539">
    <property type="component" value="Chromosome 18"/>
</dbReference>
<dbReference type="AlphaFoldDB" id="A0A8V1AIL3"/>
<organism evidence="2 3">
    <name type="scientific">Gallus gallus</name>
    <name type="common">Chicken</name>
    <dbReference type="NCBI Taxonomy" id="9031"/>
    <lineage>
        <taxon>Eukaryota</taxon>
        <taxon>Metazoa</taxon>
        <taxon>Chordata</taxon>
        <taxon>Craniata</taxon>
        <taxon>Vertebrata</taxon>
        <taxon>Euteleostomi</taxon>
        <taxon>Archelosauria</taxon>
        <taxon>Archosauria</taxon>
        <taxon>Dinosauria</taxon>
        <taxon>Saurischia</taxon>
        <taxon>Theropoda</taxon>
        <taxon>Coelurosauria</taxon>
        <taxon>Aves</taxon>
        <taxon>Neognathae</taxon>
        <taxon>Galloanserae</taxon>
        <taxon>Galliformes</taxon>
        <taxon>Phasianidae</taxon>
        <taxon>Phasianinae</taxon>
        <taxon>Gallus</taxon>
    </lineage>
</organism>
<sequence length="89" mass="9809">MPQTCSKTPGCPSPRSQARSMWAGRTLTPQGCKVPIPCPTHTAPAQSQQTTFRSARSPFRPAFLQPLVLHKTNTPGKLPSWARQPCWLI</sequence>